<feature type="transmembrane region" description="Helical" evidence="1">
    <location>
        <begin position="7"/>
        <end position="31"/>
    </location>
</feature>
<dbReference type="Gene3D" id="3.30.450.20">
    <property type="entry name" value="PAS domain"/>
    <property type="match status" value="1"/>
</dbReference>
<evidence type="ECO:0000313" key="3">
    <source>
        <dbReference type="EMBL" id="BDD10327.1"/>
    </source>
</evidence>
<evidence type="ECO:0000259" key="2">
    <source>
        <dbReference type="PROSITE" id="PS50885"/>
    </source>
</evidence>
<dbReference type="RefSeq" id="WP_338391890.1">
    <property type="nucleotide sequence ID" value="NZ_AP025314.1"/>
</dbReference>
<dbReference type="EMBL" id="AP025314">
    <property type="protein sequence ID" value="BDD10327.1"/>
    <property type="molecule type" value="Genomic_DNA"/>
</dbReference>
<dbReference type="Gene3D" id="3.30.450.40">
    <property type="match status" value="1"/>
</dbReference>
<keyword evidence="1" id="KW-1133">Transmembrane helix</keyword>
<keyword evidence="4" id="KW-1185">Reference proteome</keyword>
<dbReference type="AlphaFoldDB" id="A0AAU9CXW2"/>
<feature type="domain" description="HAMP" evidence="2">
    <location>
        <begin position="356"/>
        <end position="410"/>
    </location>
</feature>
<dbReference type="InterPro" id="IPR003660">
    <property type="entry name" value="HAMP_dom"/>
</dbReference>
<keyword evidence="1" id="KW-0472">Membrane</keyword>
<protein>
    <recommendedName>
        <fullName evidence="2">HAMP domain-containing protein</fullName>
    </recommendedName>
</protein>
<accession>A0AAU9CXW2</accession>
<dbReference type="GO" id="GO:0007165">
    <property type="term" value="P:signal transduction"/>
    <property type="evidence" value="ECO:0007669"/>
    <property type="project" value="InterPro"/>
</dbReference>
<keyword evidence="1" id="KW-0812">Transmembrane</keyword>
<reference evidence="3 4" key="1">
    <citation type="submission" date="2021-12" db="EMBL/GenBank/DDBJ databases">
        <title>Genome sequencing of bacteria with rrn-lacking chromosome and rrn-plasmid.</title>
        <authorList>
            <person name="Anda M."/>
            <person name="Iwasaki W."/>
        </authorList>
    </citation>
    <scope>NUCLEOTIDE SEQUENCE [LARGE SCALE GENOMIC DNA]</scope>
    <source>
        <strain evidence="3 4">DSM 100852</strain>
    </source>
</reference>
<dbReference type="InterPro" id="IPR003018">
    <property type="entry name" value="GAF"/>
</dbReference>
<dbReference type="Proteomes" id="UP001348817">
    <property type="component" value="Chromosome"/>
</dbReference>
<feature type="transmembrane region" description="Helical" evidence="1">
    <location>
        <begin position="332"/>
        <end position="355"/>
    </location>
</feature>
<sequence length="626" mass="71870">MKIRERLNLLILVPTFLLTGLTVALMTYRFYTKSLEDQIRESGFSTHLFAMKVEDQMQGYMETVRQLARNVEMFEVIPVNERREVLSTFMKNELSSDKGLLAVWSKLEIYALDSLQDEWRGKRGSSVAGNFYYTYYKKPDGSIGLRHSRSTTVKAVMNHGQYAYIKKKPREMLRDPFRIVYGQGEEKSLHCNLLTPIKVNGEFIGVMTADVSMERLRELVRDSELPEACNSILLYNQFDNPKRPEDERYVSASNTYLSDTLLFNTLQRNVRASVKDLSGNELEDMYRYDLEDSKGKRFMAFMIPVKVGKAPERWYYTQLVPYELIEGPVKEIFFQIAGLGLLAMLVLSALVYFTIRSLTVPLTKITERLRMVAQGKKVEVPEYRRNSDNEIDLMFGALRELAVGVDEKASFSAEIGKGNYSKDLKIRSEDDILGKSLVQMKKDLHLADETRKRNEWISEGVQDFSEVMKKEHESLEDLTFQALQKVIRYIDASQGFLYVVDETGEEPLLRLTAAYAWEKQRHLDTRLAKGDGQAGQVWLEGEMIRMTDIPQGFYHINSGLGDAEPKEVVIIPIQLLGVTYGVIELASFNNIGERELDLLDKVLETLAVLLKNNSYGFAEVPSYERR</sequence>
<dbReference type="Pfam" id="PF13185">
    <property type="entry name" value="GAF_2"/>
    <property type="match status" value="1"/>
</dbReference>
<name>A0AAU9CXW2_9BACT</name>
<dbReference type="InterPro" id="IPR029016">
    <property type="entry name" value="GAF-like_dom_sf"/>
</dbReference>
<dbReference type="SUPFAM" id="SSF55781">
    <property type="entry name" value="GAF domain-like"/>
    <property type="match status" value="1"/>
</dbReference>
<dbReference type="KEGG" id="fax:FUAX_27590"/>
<evidence type="ECO:0000313" key="4">
    <source>
        <dbReference type="Proteomes" id="UP001348817"/>
    </source>
</evidence>
<proteinExistence type="predicted"/>
<organism evidence="3 4">
    <name type="scientific">Fulvitalea axinellae</name>
    <dbReference type="NCBI Taxonomy" id="1182444"/>
    <lineage>
        <taxon>Bacteria</taxon>
        <taxon>Pseudomonadati</taxon>
        <taxon>Bacteroidota</taxon>
        <taxon>Cytophagia</taxon>
        <taxon>Cytophagales</taxon>
        <taxon>Persicobacteraceae</taxon>
        <taxon>Fulvitalea</taxon>
    </lineage>
</organism>
<dbReference type="GO" id="GO:0016020">
    <property type="term" value="C:membrane"/>
    <property type="evidence" value="ECO:0007669"/>
    <property type="project" value="InterPro"/>
</dbReference>
<evidence type="ECO:0000256" key="1">
    <source>
        <dbReference type="SAM" id="Phobius"/>
    </source>
</evidence>
<gene>
    <name evidence="3" type="ORF">FUAX_27590</name>
</gene>
<dbReference type="Gene3D" id="6.10.340.10">
    <property type="match status" value="1"/>
</dbReference>
<dbReference type="PROSITE" id="PS50885">
    <property type="entry name" value="HAMP"/>
    <property type="match status" value="1"/>
</dbReference>
<dbReference type="CDD" id="cd12913">
    <property type="entry name" value="PDC1_MCP_like"/>
    <property type="match status" value="1"/>
</dbReference>